<keyword evidence="3" id="KW-1185">Reference proteome</keyword>
<dbReference type="InterPro" id="IPR013087">
    <property type="entry name" value="Znf_C2H2_type"/>
</dbReference>
<feature type="domain" description="C2H2-type" evidence="1">
    <location>
        <begin position="37"/>
        <end position="60"/>
    </location>
</feature>
<protein>
    <recommendedName>
        <fullName evidence="1">C2H2-type domain-containing protein</fullName>
    </recommendedName>
</protein>
<sequence>MFCCFVCKLAHSKINDLVRHLKLIHAYYPGKKLNLKCAQNNCKHSFMTYAGFRKHLSSVHRNDYLDQIVTENQTDEANEQIEIVSDLNNDVEIPETSSNDKRRGTETQEMCASIIARLQNSGVATSVVTSVVSDMEELVHEIHSNIKREVINLLPADDFATTSKIEHCFDNLDNRFSKLKFNSRLNRVTRTYDQIPVTDKLIYVPLLDTLQFIFRNSEINEHMSNPSKSNGVYKDFCDGSYYKNHPLFSKQPYALQIQLFFDEFESANPLGSKHGIHKIGAIYFILRNFPPKLNSSLMNIHLLSLFHAQDVKNYGFDAILQPLVKDLKVLESSGIQVPFSKEPLFGTVAQVTGDNLGMHTLLGFMESFSAHYFCRFCLVDKKTSQSVFSEDDTNVVLRNKALQEQHYVDLLTDPTISSSFGVKRTCLLNDLKYFHICDNYAPDIMHDILEGVGQYEIKLFLEYLSGIISRQDICNRIYSFNYGYLERKNRPTRLNLDQEGNGIGLNAIQTFCLIRNIPLIFGEIVCEGNKYWHLLLLLLQIINIVFSPVITEGMTYYLKHLIVDHHSLFKELYPQRNLIPKHHYMLHYPRCIRKIGPLVQVWTMRFEAKHKFFKNCVKNFKNITKSLALKHQYAIAYHWESLPFRNVEYGPLKTLEVEDVPYRDIFIEKYPNSDRDITVTSWLRHSGTEYHTDLLVCTKMEKDLPIFSKITDIVLIDDQNILVTKDFETVGFVEHLHVYHVREQNVFGLSRVEDIPFFRPFDLQASYGFDEPHLYIVPVHCFVHEDV</sequence>
<dbReference type="PANTHER" id="PTHR31912">
    <property type="entry name" value="IP13529P"/>
    <property type="match status" value="1"/>
</dbReference>
<evidence type="ECO:0000259" key="1">
    <source>
        <dbReference type="PROSITE" id="PS00028"/>
    </source>
</evidence>
<dbReference type="Proteomes" id="UP001059041">
    <property type="component" value="Linkage Group LG4"/>
</dbReference>
<dbReference type="AlphaFoldDB" id="A0A9W8C9C0"/>
<name>A0A9W8C9C0_TRIRA</name>
<accession>A0A9W8C9C0</accession>
<comment type="caution">
    <text evidence="2">The sequence shown here is derived from an EMBL/GenBank/DDBJ whole genome shotgun (WGS) entry which is preliminary data.</text>
</comment>
<reference evidence="2" key="1">
    <citation type="submission" date="2021-02" db="EMBL/GenBank/DDBJ databases">
        <title>Comparative genomics reveals that relaxation of natural selection precedes convergent phenotypic evolution of cavefish.</title>
        <authorList>
            <person name="Peng Z."/>
        </authorList>
    </citation>
    <scope>NUCLEOTIDE SEQUENCE</scope>
    <source>
        <tissue evidence="2">Muscle</tissue>
    </source>
</reference>
<dbReference type="SMART" id="SM00355">
    <property type="entry name" value="ZnF_C2H2"/>
    <property type="match status" value="2"/>
</dbReference>
<dbReference type="PROSITE" id="PS00028">
    <property type="entry name" value="ZINC_FINGER_C2H2_1"/>
    <property type="match status" value="1"/>
</dbReference>
<dbReference type="EMBL" id="JAFHDT010000004">
    <property type="protein sequence ID" value="KAI7811169.1"/>
    <property type="molecule type" value="Genomic_DNA"/>
</dbReference>
<organism evidence="2 3">
    <name type="scientific">Triplophysa rosa</name>
    <name type="common">Cave loach</name>
    <dbReference type="NCBI Taxonomy" id="992332"/>
    <lineage>
        <taxon>Eukaryota</taxon>
        <taxon>Metazoa</taxon>
        <taxon>Chordata</taxon>
        <taxon>Craniata</taxon>
        <taxon>Vertebrata</taxon>
        <taxon>Euteleostomi</taxon>
        <taxon>Actinopterygii</taxon>
        <taxon>Neopterygii</taxon>
        <taxon>Teleostei</taxon>
        <taxon>Ostariophysi</taxon>
        <taxon>Cypriniformes</taxon>
        <taxon>Nemacheilidae</taxon>
        <taxon>Triplophysa</taxon>
    </lineage>
</organism>
<evidence type="ECO:0000313" key="3">
    <source>
        <dbReference type="Proteomes" id="UP001059041"/>
    </source>
</evidence>
<proteinExistence type="predicted"/>
<dbReference type="PANTHER" id="PTHR31912:SF34">
    <property type="entry name" value="NOTOCHORD-RELATED PROTEIN"/>
    <property type="match status" value="1"/>
</dbReference>
<gene>
    <name evidence="2" type="ORF">IRJ41_011241</name>
</gene>
<evidence type="ECO:0000313" key="2">
    <source>
        <dbReference type="EMBL" id="KAI7811169.1"/>
    </source>
</evidence>